<dbReference type="Proteomes" id="UP000282106">
    <property type="component" value="Unassembled WGS sequence"/>
</dbReference>
<feature type="region of interest" description="Disordered" evidence="1">
    <location>
        <begin position="1"/>
        <end position="41"/>
    </location>
</feature>
<proteinExistence type="predicted"/>
<evidence type="ECO:0000313" key="2">
    <source>
        <dbReference type="EMBL" id="ROH88841.1"/>
    </source>
</evidence>
<feature type="compositionally biased region" description="Basic and acidic residues" evidence="1">
    <location>
        <begin position="14"/>
        <end position="23"/>
    </location>
</feature>
<evidence type="ECO:0000313" key="3">
    <source>
        <dbReference type="Proteomes" id="UP000282106"/>
    </source>
</evidence>
<evidence type="ECO:0000256" key="1">
    <source>
        <dbReference type="SAM" id="MobiDB-lite"/>
    </source>
</evidence>
<accession>A0A3N0V885</accession>
<dbReference type="AlphaFoldDB" id="A0A3N0V885"/>
<dbReference type="EMBL" id="RJVO01000006">
    <property type="protein sequence ID" value="ROH88841.1"/>
    <property type="molecule type" value="Genomic_DNA"/>
</dbReference>
<keyword evidence="3" id="KW-1185">Reference proteome</keyword>
<gene>
    <name evidence="2" type="ORF">ED208_13025</name>
</gene>
<organism evidence="2 3">
    <name type="scientific">Stagnimonas aquatica</name>
    <dbReference type="NCBI Taxonomy" id="2689987"/>
    <lineage>
        <taxon>Bacteria</taxon>
        <taxon>Pseudomonadati</taxon>
        <taxon>Pseudomonadota</taxon>
        <taxon>Gammaproteobacteria</taxon>
        <taxon>Nevskiales</taxon>
        <taxon>Nevskiaceae</taxon>
        <taxon>Stagnimonas</taxon>
    </lineage>
</organism>
<comment type="caution">
    <text evidence="2">The sequence shown here is derived from an EMBL/GenBank/DDBJ whole genome shotgun (WGS) entry which is preliminary data.</text>
</comment>
<name>A0A3N0V885_9GAMM</name>
<protein>
    <recommendedName>
        <fullName evidence="4">Alginate export domain-containing protein</fullName>
    </recommendedName>
</protein>
<dbReference type="InParanoid" id="A0A3N0V885"/>
<evidence type="ECO:0008006" key="4">
    <source>
        <dbReference type="Google" id="ProtNLM"/>
    </source>
</evidence>
<sequence length="574" mass="64222">MHAEPDPEPGLGQVERRRPDRDVPPPPAPPEPPRDLNARSGLRPVQPVENWQASQDAPVPDRWRLLSSLGLIEDQLLNPYRQNTLKGDKPIRGHDEFLVVSAISDSFWEPRRLPTPVAPQAPDRDGAGGIFGGDTQNVFASSAILSLVYLKGDTTFRPPDVELHFTPVFNFNHAQVEENRALRVDPRESRTRRETFIGVQELFADLHLRNVSERYDFDSVRFGIQPISLDFRGFLFQDQPIALRLFGSRDNNRWQYNLLWARRLEKDTNSGLNAVNSTPRDDDLFAVNLYRQDWPVLGFTSQALLAYNQNSEAGDYYFDRNGFLARPASLGSERGRNYQVGYLGYNGDGHFGRDNLTVSAYLATGREDRGVFRDAARDILAGFIAAEWSRDYDWIRARVSALWASGDDDPYDDSANGFDAVFENPIFAGADTSFWIRQAVPLIGGGGVTLSTRNGVLNNLRSSKEHGQSNFSNPGTGLVGVGADFDLLPTLRLSTNFNHLWFADTTVLEVARNQGGIARDIGWDLSAALIWRPFMSQNAVLRLSYAELLPGAGFKALFPDHDAYSLLANVVFTY</sequence>
<reference evidence="2 3" key="1">
    <citation type="submission" date="2018-10" db="EMBL/GenBank/DDBJ databases">
        <authorList>
            <person name="Chen W.-M."/>
        </authorList>
    </citation>
    <scope>NUCLEOTIDE SEQUENCE [LARGE SCALE GENOMIC DNA]</scope>
    <source>
        <strain evidence="2 3">THS-13</strain>
    </source>
</reference>